<keyword evidence="2" id="KW-1185">Reference proteome</keyword>
<name>A0A1G8LGL3_9RHOB</name>
<organism evidence="1 2">
    <name type="scientific">Salipiger marinus</name>
    <dbReference type="NCBI Taxonomy" id="555512"/>
    <lineage>
        <taxon>Bacteria</taxon>
        <taxon>Pseudomonadati</taxon>
        <taxon>Pseudomonadota</taxon>
        <taxon>Alphaproteobacteria</taxon>
        <taxon>Rhodobacterales</taxon>
        <taxon>Roseobacteraceae</taxon>
        <taxon>Salipiger</taxon>
    </lineage>
</organism>
<evidence type="ECO:0000313" key="1">
    <source>
        <dbReference type="EMBL" id="SDI54824.1"/>
    </source>
</evidence>
<dbReference type="EMBL" id="FNEJ01000006">
    <property type="protein sequence ID" value="SDI54824.1"/>
    <property type="molecule type" value="Genomic_DNA"/>
</dbReference>
<dbReference type="RefSeq" id="WP_230797377.1">
    <property type="nucleotide sequence ID" value="NZ_FNEJ01000006.1"/>
</dbReference>
<protein>
    <submittedName>
        <fullName evidence="1">Uncharacterized protein</fullName>
    </submittedName>
</protein>
<reference evidence="1 2" key="1">
    <citation type="submission" date="2016-10" db="EMBL/GenBank/DDBJ databases">
        <authorList>
            <person name="de Groot N.N."/>
        </authorList>
    </citation>
    <scope>NUCLEOTIDE SEQUENCE [LARGE SCALE GENOMIC DNA]</scope>
    <source>
        <strain evidence="1 2">DSM 26424</strain>
    </source>
</reference>
<evidence type="ECO:0000313" key="2">
    <source>
        <dbReference type="Proteomes" id="UP000199093"/>
    </source>
</evidence>
<dbReference type="AlphaFoldDB" id="A0A1G8LGL3"/>
<proteinExistence type="predicted"/>
<gene>
    <name evidence="1" type="ORF">SAMN04487993_1006152</name>
</gene>
<accession>A0A1G8LGL3</accession>
<dbReference type="Proteomes" id="UP000199093">
    <property type="component" value="Unassembled WGS sequence"/>
</dbReference>
<sequence>MNDTPRRLTHPNLNAPVLDWWARDYDHVFVVLNPFFRVPGTPPESVRWTTGGGSMLLADTPDALTAEAPDGFDEVVKTTGRPVRWSHVAQGVGAMDFTHFARTVWLWVIGAEAPDHDLALAEKLARYCQAEGLYKPEEDWLPLVLEPALARYLQAVGIDEVTLWDEWRETSLLCPSEAFSRDEPPVTLVDEGPVSAVSAPGLLLSWAQSDVAGLLAITEDMRARVDPARHFEGFWASARTGSAVFDPEETAPALLH</sequence>